<dbReference type="PROSITE" id="PS51186">
    <property type="entry name" value="GNAT"/>
    <property type="match status" value="1"/>
</dbReference>
<dbReference type="Gene3D" id="3.40.630.30">
    <property type="match status" value="1"/>
</dbReference>
<dbReference type="PANTHER" id="PTHR11895">
    <property type="entry name" value="TRANSAMIDASE"/>
    <property type="match status" value="1"/>
</dbReference>
<dbReference type="OrthoDB" id="196847at2759"/>
<proteinExistence type="inferred from homology"/>
<dbReference type="Gene3D" id="3.90.1300.10">
    <property type="entry name" value="Amidase signature (AS) domain"/>
    <property type="match status" value="1"/>
</dbReference>
<dbReference type="InterPro" id="IPR000120">
    <property type="entry name" value="Amidase"/>
</dbReference>
<dbReference type="Pfam" id="PF01425">
    <property type="entry name" value="Amidase"/>
    <property type="match status" value="1"/>
</dbReference>
<dbReference type="PROSITE" id="PS00571">
    <property type="entry name" value="AMIDASES"/>
    <property type="match status" value="1"/>
</dbReference>
<dbReference type="SUPFAM" id="SSF55729">
    <property type="entry name" value="Acyl-CoA N-acyltransferases (Nat)"/>
    <property type="match status" value="1"/>
</dbReference>
<dbReference type="InterPro" id="IPR036928">
    <property type="entry name" value="AS_sf"/>
</dbReference>
<evidence type="ECO:0000259" key="2">
    <source>
        <dbReference type="PROSITE" id="PS51186"/>
    </source>
</evidence>
<evidence type="ECO:0000256" key="1">
    <source>
        <dbReference type="ARBA" id="ARBA00009199"/>
    </source>
</evidence>
<dbReference type="GO" id="GO:0016747">
    <property type="term" value="F:acyltransferase activity, transferring groups other than amino-acyl groups"/>
    <property type="evidence" value="ECO:0007669"/>
    <property type="project" value="InterPro"/>
</dbReference>
<dbReference type="PANTHER" id="PTHR11895:SF169">
    <property type="entry name" value="GLUTAMYL-TRNA(GLN) AMIDOTRANSFERASE"/>
    <property type="match status" value="1"/>
</dbReference>
<evidence type="ECO:0000313" key="3">
    <source>
        <dbReference type="EMBL" id="CAG8956380.1"/>
    </source>
</evidence>
<protein>
    <recommendedName>
        <fullName evidence="2">N-acetyltransferase domain-containing protein</fullName>
    </recommendedName>
</protein>
<accession>A0A9N9KXU6</accession>
<dbReference type="InterPro" id="IPR000182">
    <property type="entry name" value="GNAT_dom"/>
</dbReference>
<dbReference type="Proteomes" id="UP000696280">
    <property type="component" value="Unassembled WGS sequence"/>
</dbReference>
<name>A0A9N9KXU6_9HELO</name>
<evidence type="ECO:0000313" key="4">
    <source>
        <dbReference type="Proteomes" id="UP000696280"/>
    </source>
</evidence>
<dbReference type="InterPro" id="IPR023631">
    <property type="entry name" value="Amidase_dom"/>
</dbReference>
<reference evidence="3" key="1">
    <citation type="submission" date="2021-07" db="EMBL/GenBank/DDBJ databases">
        <authorList>
            <person name="Durling M."/>
        </authorList>
    </citation>
    <scope>NUCLEOTIDE SEQUENCE</scope>
</reference>
<dbReference type="InterPro" id="IPR020556">
    <property type="entry name" value="Amidase_CS"/>
</dbReference>
<keyword evidence="4" id="KW-1185">Reference proteome</keyword>
<dbReference type="SUPFAM" id="SSF75304">
    <property type="entry name" value="Amidase signature (AS) enzymes"/>
    <property type="match status" value="1"/>
</dbReference>
<sequence>MALQLSDATLSDVDQIASLHLASFDSNPLLHVQFPTPESLASLHSVLIQDMKQTIESKVLLKKKILVVKDTKNQIISFAKWDLPGVQEESHFKPEWHQDVQQEYLTRYYNLAEAAKQRVIGNTPCYRLTFVGTHPNSRGQGAATLLTEWGLSKAKEENVPVYLESTLPASAFYRKFGFVGQDGLALPLSKTKSNRSKTYYEEICMLRTWEADSDDGLHYWDSSLNISSLHLDYEAGIKPQQVIEAVYERIDAYQMVQSSVWLYLRPLGDAMRSANELLTRWPDPDKRPPLWGVPFSVKDSIDVAEIPTTNGCPILAKTPEYSAPVFQRCIDAGGIFIGKTNMEQLATGMTGCRSPFGTLHSTFSKSHIVGGSSSGSAVSVGQQLVGFSLGSDTAGSIRIPALFNGIVGFKPTKGTVSACGVCPASKHQDCVSFLASTVEDSGTIWKACRGFDKNDHFAKRIQQSTGKESINDFTSFRFGIPPDAALEQCSDHYKRKFAEVVEVLKSTDNGTFSALDWTPFAKANDLLYSSSFVLERLTIFPGDEWFEENKHHLHPVTKQVFVGALARKSTAVDVFRDLHKQAEYVRAVEDILTLQADDTTNEQVLTVMVVPTAPFHPTIEEVNKAPLAINGKLGAFAHFANVLDLVGIALPCGTYEVPSDEEGERSVTLPFGVTILAGSGCDQALLRLAMSLEETLGDLHDD</sequence>
<organism evidence="3 4">
    <name type="scientific">Hymenoscyphus fraxineus</name>
    <dbReference type="NCBI Taxonomy" id="746836"/>
    <lineage>
        <taxon>Eukaryota</taxon>
        <taxon>Fungi</taxon>
        <taxon>Dikarya</taxon>
        <taxon>Ascomycota</taxon>
        <taxon>Pezizomycotina</taxon>
        <taxon>Leotiomycetes</taxon>
        <taxon>Helotiales</taxon>
        <taxon>Helotiaceae</taxon>
        <taxon>Hymenoscyphus</taxon>
    </lineage>
</organism>
<dbReference type="AlphaFoldDB" id="A0A9N9KXU6"/>
<dbReference type="EMBL" id="CAJVRL010000070">
    <property type="protein sequence ID" value="CAG8956380.1"/>
    <property type="molecule type" value="Genomic_DNA"/>
</dbReference>
<dbReference type="InterPro" id="IPR016181">
    <property type="entry name" value="Acyl_CoA_acyltransferase"/>
</dbReference>
<feature type="domain" description="N-acetyltransferase" evidence="2">
    <location>
        <begin position="63"/>
        <end position="210"/>
    </location>
</feature>
<comment type="similarity">
    <text evidence="1">Belongs to the amidase family.</text>
</comment>
<comment type="caution">
    <text evidence="3">The sequence shown here is derived from an EMBL/GenBank/DDBJ whole genome shotgun (WGS) entry which is preliminary data.</text>
</comment>
<dbReference type="Pfam" id="PF00583">
    <property type="entry name" value="Acetyltransf_1"/>
    <property type="match status" value="1"/>
</dbReference>
<gene>
    <name evidence="3" type="ORF">HYFRA_00003762</name>
</gene>
<dbReference type="Gene3D" id="1.20.58.1700">
    <property type="match status" value="1"/>
</dbReference>